<keyword evidence="3" id="KW-1185">Reference proteome</keyword>
<name>A0ABT7LG97_9BURK</name>
<protein>
    <recommendedName>
        <fullName evidence="4">DUF3592 domain-containing protein</fullName>
    </recommendedName>
</protein>
<evidence type="ECO:0000256" key="1">
    <source>
        <dbReference type="SAM" id="Phobius"/>
    </source>
</evidence>
<dbReference type="Proteomes" id="UP001238603">
    <property type="component" value="Unassembled WGS sequence"/>
</dbReference>
<keyword evidence="1" id="KW-0812">Transmembrane</keyword>
<keyword evidence="1" id="KW-0472">Membrane</keyword>
<accession>A0ABT7LG97</accession>
<proteinExistence type="predicted"/>
<evidence type="ECO:0000313" key="2">
    <source>
        <dbReference type="EMBL" id="MDL5031877.1"/>
    </source>
</evidence>
<sequence length="156" mass="17185">MHHASPWRRALLRLLPLPFLALLALMAAAFWQNDADFLLGRYETFEARLLDPGLPQTRRGRPHYFPTFLRSNGERLHVAVGQLATELPTVGEPVSLRCSTQRPGLCKMPGAPVLDPVFYGIAAVWTAGTLALTFALWGPRRQRGQRSPAASPGTSS</sequence>
<keyword evidence="1" id="KW-1133">Transmembrane helix</keyword>
<feature type="transmembrane region" description="Helical" evidence="1">
    <location>
        <begin position="117"/>
        <end position="137"/>
    </location>
</feature>
<organism evidence="2 3">
    <name type="scientific">Roseateles subflavus</name>
    <dbReference type="NCBI Taxonomy" id="3053353"/>
    <lineage>
        <taxon>Bacteria</taxon>
        <taxon>Pseudomonadati</taxon>
        <taxon>Pseudomonadota</taxon>
        <taxon>Betaproteobacteria</taxon>
        <taxon>Burkholderiales</taxon>
        <taxon>Sphaerotilaceae</taxon>
        <taxon>Roseateles</taxon>
    </lineage>
</organism>
<evidence type="ECO:0008006" key="4">
    <source>
        <dbReference type="Google" id="ProtNLM"/>
    </source>
</evidence>
<evidence type="ECO:0000313" key="3">
    <source>
        <dbReference type="Proteomes" id="UP001238603"/>
    </source>
</evidence>
<comment type="caution">
    <text evidence="2">The sequence shown here is derived from an EMBL/GenBank/DDBJ whole genome shotgun (WGS) entry which is preliminary data.</text>
</comment>
<dbReference type="RefSeq" id="WP_285981988.1">
    <property type="nucleotide sequence ID" value="NZ_JASVDS010000002.1"/>
</dbReference>
<reference evidence="2 3" key="1">
    <citation type="submission" date="2023-06" db="EMBL/GenBank/DDBJ databases">
        <title>Pelomonas sp. APW6 16S ribosomal RNA gene genome sequencing and assembly.</title>
        <authorList>
            <person name="Woo H."/>
        </authorList>
    </citation>
    <scope>NUCLEOTIDE SEQUENCE [LARGE SCALE GENOMIC DNA]</scope>
    <source>
        <strain evidence="2 3">APW6</strain>
    </source>
</reference>
<dbReference type="EMBL" id="JASVDS010000002">
    <property type="protein sequence ID" value="MDL5031877.1"/>
    <property type="molecule type" value="Genomic_DNA"/>
</dbReference>
<gene>
    <name evidence="2" type="ORF">QRD43_08140</name>
</gene>